<proteinExistence type="predicted"/>
<reference evidence="1 2" key="1">
    <citation type="submission" date="2023-08" db="EMBL/GenBank/DDBJ databases">
        <title>Oxalobacteraceae gen .nov., isolated from river sludge outside the plant.</title>
        <authorList>
            <person name="Zhao S.Y."/>
        </authorList>
    </citation>
    <scope>NUCLEOTIDE SEQUENCE [LARGE SCALE GENOMIC DNA]</scope>
    <source>
        <strain evidence="1 2">R-40</strain>
    </source>
</reference>
<evidence type="ECO:0000313" key="2">
    <source>
        <dbReference type="Proteomes" id="UP001225596"/>
    </source>
</evidence>
<accession>A0ABU1BJP5</accession>
<gene>
    <name evidence="1" type="ORF">Q8A64_02275</name>
</gene>
<evidence type="ECO:0000313" key="1">
    <source>
        <dbReference type="EMBL" id="MDQ9169230.1"/>
    </source>
</evidence>
<organism evidence="1 2">
    <name type="scientific">Keguizhuia sedimenti</name>
    <dbReference type="NCBI Taxonomy" id="3064264"/>
    <lineage>
        <taxon>Bacteria</taxon>
        <taxon>Pseudomonadati</taxon>
        <taxon>Pseudomonadota</taxon>
        <taxon>Betaproteobacteria</taxon>
        <taxon>Burkholderiales</taxon>
        <taxon>Oxalobacteraceae</taxon>
        <taxon>Keguizhuia</taxon>
    </lineage>
</organism>
<dbReference type="Proteomes" id="UP001225596">
    <property type="component" value="Unassembled WGS sequence"/>
</dbReference>
<protein>
    <submittedName>
        <fullName evidence="1">Uncharacterized protein</fullName>
    </submittedName>
</protein>
<comment type="caution">
    <text evidence="1">The sequence shown here is derived from an EMBL/GenBank/DDBJ whole genome shotgun (WGS) entry which is preliminary data.</text>
</comment>
<dbReference type="EMBL" id="JAUYVH010000001">
    <property type="protein sequence ID" value="MDQ9169230.1"/>
    <property type="molecule type" value="Genomic_DNA"/>
</dbReference>
<dbReference type="RefSeq" id="WP_338435084.1">
    <property type="nucleotide sequence ID" value="NZ_JAUYVH010000001.1"/>
</dbReference>
<name>A0ABU1BJP5_9BURK</name>
<sequence length="129" mass="14345">MTNDPLRVYFEALERLKRGQPNIVPRGTKITNDAVSLEAGRKKGSIKKSREQFADLIAAISAAAADQVRPQMEQAEKMSKARQAAGNLRGQLDAALERELSLLVELYEMKKKLAKLTGENVLPIRSARR</sequence>
<keyword evidence="2" id="KW-1185">Reference proteome</keyword>